<sequence>MSNCDLGNEQYDRFLLYTAIDFQTEVSSPISALANRGQDLDILSHDKALLFLNNGTLTYSSHSYNTTDALNLTISNPDLFPYCSWKVVDYVGSGHYPILIELDYDVKAYGSNNIFWNFKKANWTLFEKNQIEQLQKNPITEDLENEWRATGRITPNPLAISQKPNKIQPQVENTNSIIGINGTPTVNDKETADALGNNYSKESKLVLERENKKTGRATTRKLIRFFQGFN</sequence>
<comment type="caution">
    <text evidence="1">The sequence shown here is derived from an EMBL/GenBank/DDBJ whole genome shotgun (WGS) entry which is preliminary data.</text>
</comment>
<dbReference type="SUPFAM" id="SSF56219">
    <property type="entry name" value="DNase I-like"/>
    <property type="match status" value="1"/>
</dbReference>
<dbReference type="GO" id="GO:0003964">
    <property type="term" value="F:RNA-directed DNA polymerase activity"/>
    <property type="evidence" value="ECO:0007669"/>
    <property type="project" value="UniProtKB-KW"/>
</dbReference>
<dbReference type="EMBL" id="BPLR01019177">
    <property type="protein sequence ID" value="GIZ04971.1"/>
    <property type="molecule type" value="Genomic_DNA"/>
</dbReference>
<organism evidence="1 2">
    <name type="scientific">Caerostris extrusa</name>
    <name type="common">Bark spider</name>
    <name type="synonym">Caerostris bankana</name>
    <dbReference type="NCBI Taxonomy" id="172846"/>
    <lineage>
        <taxon>Eukaryota</taxon>
        <taxon>Metazoa</taxon>
        <taxon>Ecdysozoa</taxon>
        <taxon>Arthropoda</taxon>
        <taxon>Chelicerata</taxon>
        <taxon>Arachnida</taxon>
        <taxon>Araneae</taxon>
        <taxon>Araneomorphae</taxon>
        <taxon>Entelegynae</taxon>
        <taxon>Araneoidea</taxon>
        <taxon>Araneidae</taxon>
        <taxon>Caerostris</taxon>
    </lineage>
</organism>
<name>A0AAV4YG12_CAEEX</name>
<keyword evidence="1" id="KW-0695">RNA-directed DNA polymerase</keyword>
<keyword evidence="2" id="KW-1185">Reference proteome</keyword>
<evidence type="ECO:0000313" key="2">
    <source>
        <dbReference type="Proteomes" id="UP001054945"/>
    </source>
</evidence>
<gene>
    <name evidence="1" type="primary">jockeypol_57</name>
    <name evidence="1" type="ORF">CEXT_642071</name>
</gene>
<dbReference type="InterPro" id="IPR036691">
    <property type="entry name" value="Endo/exonu/phosph_ase_sf"/>
</dbReference>
<dbReference type="Gene3D" id="3.60.10.10">
    <property type="entry name" value="Endonuclease/exonuclease/phosphatase"/>
    <property type="match status" value="1"/>
</dbReference>
<keyword evidence="1" id="KW-0808">Transferase</keyword>
<dbReference type="AlphaFoldDB" id="A0AAV4YG12"/>
<dbReference type="Proteomes" id="UP001054945">
    <property type="component" value="Unassembled WGS sequence"/>
</dbReference>
<reference evidence="1 2" key="1">
    <citation type="submission" date="2021-06" db="EMBL/GenBank/DDBJ databases">
        <title>Caerostris extrusa draft genome.</title>
        <authorList>
            <person name="Kono N."/>
            <person name="Arakawa K."/>
        </authorList>
    </citation>
    <scope>NUCLEOTIDE SEQUENCE [LARGE SCALE GENOMIC DNA]</scope>
</reference>
<keyword evidence="1" id="KW-0548">Nucleotidyltransferase</keyword>
<evidence type="ECO:0000313" key="1">
    <source>
        <dbReference type="EMBL" id="GIZ04971.1"/>
    </source>
</evidence>
<accession>A0AAV4YG12</accession>
<proteinExistence type="predicted"/>
<protein>
    <submittedName>
        <fullName evidence="1">RNA-directed DNA polymerase from mobile element jockey</fullName>
    </submittedName>
</protein>